<protein>
    <submittedName>
        <fullName evidence="1">Uncharacterized protein</fullName>
    </submittedName>
</protein>
<sequence length="109" mass="12131">MSLDVPENMEEVAMKIAQYKVRGQELTEEQVITTAVRDILQGYLDEALEGHYDDVTMKHDGTLVVTDVMGDPAGEVKPHGTDWVADFKADADALDERFADEAQKIVGHR</sequence>
<proteinExistence type="predicted"/>
<dbReference type="RefSeq" id="WP_204785042.1">
    <property type="nucleotide sequence ID" value="NZ_CALVGD010000091.1"/>
</dbReference>
<dbReference type="EMBL" id="JACJKU010000033">
    <property type="protein sequence ID" value="MBM6940733.1"/>
    <property type="molecule type" value="Genomic_DNA"/>
</dbReference>
<name>A0ABS2GXV6_9LACO</name>
<dbReference type="Proteomes" id="UP000785625">
    <property type="component" value="Unassembled WGS sequence"/>
</dbReference>
<evidence type="ECO:0000313" key="1">
    <source>
        <dbReference type="EMBL" id="MBM6940733.1"/>
    </source>
</evidence>
<organism evidence="1 2">
    <name type="scientific">Limosilactobacillus coleohominis</name>
    <dbReference type="NCBI Taxonomy" id="181675"/>
    <lineage>
        <taxon>Bacteria</taxon>
        <taxon>Bacillati</taxon>
        <taxon>Bacillota</taxon>
        <taxon>Bacilli</taxon>
        <taxon>Lactobacillales</taxon>
        <taxon>Lactobacillaceae</taxon>
        <taxon>Limosilactobacillus</taxon>
    </lineage>
</organism>
<reference evidence="1 2" key="1">
    <citation type="journal article" date="2021" name="Sci. Rep.">
        <title>The distribution of antibiotic resistance genes in chicken gut microbiota commensals.</title>
        <authorList>
            <person name="Juricova H."/>
            <person name="Matiasovicova J."/>
            <person name="Kubasova T."/>
            <person name="Cejkova D."/>
            <person name="Rychlik I."/>
        </authorList>
    </citation>
    <scope>NUCLEOTIDE SEQUENCE [LARGE SCALE GENOMIC DNA]</scope>
    <source>
        <strain evidence="1 2">An574</strain>
    </source>
</reference>
<gene>
    <name evidence="1" type="ORF">H5975_04420</name>
</gene>
<accession>A0ABS2GXV6</accession>
<keyword evidence="2" id="KW-1185">Reference proteome</keyword>
<comment type="caution">
    <text evidence="1">The sequence shown here is derived from an EMBL/GenBank/DDBJ whole genome shotgun (WGS) entry which is preliminary data.</text>
</comment>
<evidence type="ECO:0000313" key="2">
    <source>
        <dbReference type="Proteomes" id="UP000785625"/>
    </source>
</evidence>